<evidence type="ECO:0000256" key="3">
    <source>
        <dbReference type="ARBA" id="ARBA00022448"/>
    </source>
</evidence>
<evidence type="ECO:0000256" key="6">
    <source>
        <dbReference type="ARBA" id="ARBA00022989"/>
    </source>
</evidence>
<dbReference type="EMBL" id="ASWO01000001">
    <property type="protein sequence ID" value="EOT87358.1"/>
    <property type="molecule type" value="Genomic_DNA"/>
</dbReference>
<evidence type="ECO:0000256" key="2">
    <source>
        <dbReference type="ARBA" id="ARBA00010735"/>
    </source>
</evidence>
<dbReference type="PANTHER" id="PTHR34979:SF1">
    <property type="entry name" value="INNER MEMBRANE PROTEIN YGAZ"/>
    <property type="match status" value="1"/>
</dbReference>
<evidence type="ECO:0000313" key="9">
    <source>
        <dbReference type="EMBL" id="EOT87358.1"/>
    </source>
</evidence>
<dbReference type="PATRIC" id="fig|1140003.3.peg.414"/>
<keyword evidence="10" id="KW-1185">Reference proteome</keyword>
<feature type="transmembrane region" description="Helical" evidence="8">
    <location>
        <begin position="214"/>
        <end position="234"/>
    </location>
</feature>
<proteinExistence type="inferred from homology"/>
<gene>
    <name evidence="9" type="ORF">I573_00414</name>
</gene>
<accession>S0PFD8</accession>
<dbReference type="InterPro" id="IPR011606">
    <property type="entry name" value="Brnchd-chn_aa_trnsp_permease"/>
</dbReference>
<dbReference type="RefSeq" id="WP_016184910.1">
    <property type="nucleotide sequence ID" value="NZ_ASWO01000001.1"/>
</dbReference>
<feature type="transmembrane region" description="Helical" evidence="8">
    <location>
        <begin position="15"/>
        <end position="32"/>
    </location>
</feature>
<dbReference type="GO" id="GO:0005886">
    <property type="term" value="C:plasma membrane"/>
    <property type="evidence" value="ECO:0007669"/>
    <property type="project" value="UniProtKB-SubCell"/>
</dbReference>
<keyword evidence="4" id="KW-1003">Cell membrane</keyword>
<dbReference type="PANTHER" id="PTHR34979">
    <property type="entry name" value="INNER MEMBRANE PROTEIN YGAZ"/>
    <property type="match status" value="1"/>
</dbReference>
<comment type="caution">
    <text evidence="9">The sequence shown here is derived from an EMBL/GenBank/DDBJ whole genome shotgun (WGS) entry which is preliminary data.</text>
</comment>
<comment type="subcellular location">
    <subcellularLocation>
        <location evidence="1">Cell membrane</location>
        <topology evidence="1">Multi-pass membrane protein</topology>
    </subcellularLocation>
</comment>
<keyword evidence="7 8" id="KW-0472">Membrane</keyword>
<dbReference type="Pfam" id="PF03591">
    <property type="entry name" value="AzlC"/>
    <property type="match status" value="1"/>
</dbReference>
<keyword evidence="5 8" id="KW-0812">Transmembrane</keyword>
<evidence type="ECO:0000256" key="1">
    <source>
        <dbReference type="ARBA" id="ARBA00004651"/>
    </source>
</evidence>
<dbReference type="AlphaFoldDB" id="S0PFD8"/>
<keyword evidence="6 8" id="KW-1133">Transmembrane helix</keyword>
<dbReference type="STRING" id="1140003.OMY_00419"/>
<name>S0PFD8_9ENTE</name>
<feature type="transmembrane region" description="Helical" evidence="8">
    <location>
        <begin position="39"/>
        <end position="63"/>
    </location>
</feature>
<dbReference type="Proteomes" id="UP000015961">
    <property type="component" value="Unassembled WGS sequence"/>
</dbReference>
<dbReference type="eggNOG" id="COG1296">
    <property type="taxonomic scope" value="Bacteria"/>
</dbReference>
<feature type="transmembrane region" description="Helical" evidence="8">
    <location>
        <begin position="69"/>
        <end position="89"/>
    </location>
</feature>
<protein>
    <submittedName>
        <fullName evidence="9">Azaleucine resistance protein AzlC</fullName>
    </submittedName>
</protein>
<feature type="transmembrane region" description="Helical" evidence="8">
    <location>
        <begin position="189"/>
        <end position="207"/>
    </location>
</feature>
<dbReference type="GO" id="GO:1903785">
    <property type="term" value="P:L-valine transmembrane transport"/>
    <property type="evidence" value="ECO:0007669"/>
    <property type="project" value="TreeGrafter"/>
</dbReference>
<keyword evidence="3" id="KW-0813">Transport</keyword>
<comment type="similarity">
    <text evidence="2">Belongs to the AzlC family.</text>
</comment>
<evidence type="ECO:0000313" key="10">
    <source>
        <dbReference type="Proteomes" id="UP000015961"/>
    </source>
</evidence>
<evidence type="ECO:0000256" key="8">
    <source>
        <dbReference type="SAM" id="Phobius"/>
    </source>
</evidence>
<feature type="transmembrane region" description="Helical" evidence="8">
    <location>
        <begin position="164"/>
        <end position="183"/>
    </location>
</feature>
<feature type="transmembrane region" description="Helical" evidence="8">
    <location>
        <begin position="137"/>
        <end position="157"/>
    </location>
</feature>
<dbReference type="OrthoDB" id="3177005at2"/>
<evidence type="ECO:0000256" key="7">
    <source>
        <dbReference type="ARBA" id="ARBA00023136"/>
    </source>
</evidence>
<reference evidence="9 10" key="1">
    <citation type="submission" date="2013-03" db="EMBL/GenBank/DDBJ databases">
        <title>The Genome Sequence of Enterococcus sulfureus ATCC_49903 (PacBio/Illumina hybrid assembly).</title>
        <authorList>
            <consortium name="The Broad Institute Genomics Platform"/>
            <consortium name="The Broad Institute Genome Sequencing Center for Infectious Disease"/>
            <person name="Earl A."/>
            <person name="Russ C."/>
            <person name="Gilmore M."/>
            <person name="Surin D."/>
            <person name="Walker B."/>
            <person name="Young S."/>
            <person name="Zeng Q."/>
            <person name="Gargeya S."/>
            <person name="Fitzgerald M."/>
            <person name="Haas B."/>
            <person name="Abouelleil A."/>
            <person name="Allen A.W."/>
            <person name="Alvarado L."/>
            <person name="Arachchi H.M."/>
            <person name="Berlin A.M."/>
            <person name="Chapman S.B."/>
            <person name="Gainer-Dewar J."/>
            <person name="Goldberg J."/>
            <person name="Griggs A."/>
            <person name="Gujja S."/>
            <person name="Hansen M."/>
            <person name="Howarth C."/>
            <person name="Imamovic A."/>
            <person name="Ireland A."/>
            <person name="Larimer J."/>
            <person name="McCowan C."/>
            <person name="Murphy C."/>
            <person name="Pearson M."/>
            <person name="Poon T.W."/>
            <person name="Priest M."/>
            <person name="Roberts A."/>
            <person name="Saif S."/>
            <person name="Shea T."/>
            <person name="Sisk P."/>
            <person name="Sykes S."/>
            <person name="Wortman J."/>
            <person name="Nusbaum C."/>
            <person name="Birren B."/>
        </authorList>
    </citation>
    <scope>NUCLEOTIDE SEQUENCE [LARGE SCALE GENOMIC DNA]</scope>
    <source>
        <strain evidence="9 10">ATCC 49903</strain>
    </source>
</reference>
<organism evidence="9 10">
    <name type="scientific">Enterococcus sulfureus ATCC 49903</name>
    <dbReference type="NCBI Taxonomy" id="1140003"/>
    <lineage>
        <taxon>Bacteria</taxon>
        <taxon>Bacillati</taxon>
        <taxon>Bacillota</taxon>
        <taxon>Bacilli</taxon>
        <taxon>Lactobacillales</taxon>
        <taxon>Enterococcaceae</taxon>
        <taxon>Enterococcus</taxon>
    </lineage>
</organism>
<sequence length="235" mass="25425">MSRSLTLSAAIKETWPTVFGYLGIGMAFGIVGKGAGLSFGLLLCLSIFVYAGSAQFIIISMLLTKSPVLSIMLATFLVNARMLLMSLTIAPYVKHESMLKNILLGTFLTDESFALGMNKLNYTEKKLSFTWLNGANLISYVTWSLATALGALAAQFIGDPRTMGIDFAIVSMFIGLLYFQLIADKSLAFALQAIMIGITGVLVYTGMMIIPSTWLVLLVTLIGCGIGMVIKHVFF</sequence>
<evidence type="ECO:0000256" key="4">
    <source>
        <dbReference type="ARBA" id="ARBA00022475"/>
    </source>
</evidence>
<evidence type="ECO:0000256" key="5">
    <source>
        <dbReference type="ARBA" id="ARBA00022692"/>
    </source>
</evidence>